<accession>A0ABU6JGR3</accession>
<dbReference type="PANTHER" id="PTHR30203">
    <property type="entry name" value="OUTER MEMBRANE CATION EFFLUX PROTEIN"/>
    <property type="match status" value="1"/>
</dbReference>
<organism evidence="2 3">
    <name type="scientific">Noviherbaspirillum album</name>
    <dbReference type="NCBI Taxonomy" id="3080276"/>
    <lineage>
        <taxon>Bacteria</taxon>
        <taxon>Pseudomonadati</taxon>
        <taxon>Pseudomonadota</taxon>
        <taxon>Betaproteobacteria</taxon>
        <taxon>Burkholderiales</taxon>
        <taxon>Oxalobacteraceae</taxon>
        <taxon>Noviherbaspirillum</taxon>
    </lineage>
</organism>
<evidence type="ECO:0000256" key="1">
    <source>
        <dbReference type="SAM" id="SignalP"/>
    </source>
</evidence>
<name>A0ABU6JGR3_9BURK</name>
<keyword evidence="3" id="KW-1185">Reference proteome</keyword>
<dbReference type="RefSeq" id="WP_228536160.1">
    <property type="nucleotide sequence ID" value="NZ_JAWIIV010000038.1"/>
</dbReference>
<dbReference type="EMBL" id="JAWIIV010000038">
    <property type="protein sequence ID" value="MEC4722857.1"/>
    <property type="molecule type" value="Genomic_DNA"/>
</dbReference>
<reference evidence="2 3" key="1">
    <citation type="submission" date="2023-10" db="EMBL/GenBank/DDBJ databases">
        <title>Noviherbaspirillum sp. CPCC 100848 genome assembly.</title>
        <authorList>
            <person name="Li X.Y."/>
            <person name="Fang X.M."/>
        </authorList>
    </citation>
    <scope>NUCLEOTIDE SEQUENCE [LARGE SCALE GENOMIC DNA]</scope>
    <source>
        <strain evidence="2 3">CPCC 100848</strain>
    </source>
</reference>
<comment type="caution">
    <text evidence="2">The sequence shown here is derived from an EMBL/GenBank/DDBJ whole genome shotgun (WGS) entry which is preliminary data.</text>
</comment>
<sequence>MLFPTPAHASMRRVARRFVPGMALVSILVSTSTTAFAAGAPLTLTQAQHLAVERSRQLQAKDYAVTASQEMSVAAAQLPDPTLKAGVDNLPVNGSDRFRLGADFMTMRYVGVMQEITRSDKRKFRAERYQREADKTTAEKTEVVANIQRDTALAWLERFYAEAMAAVVDENATQSEFEIQAAEGAYRAGRGNQAEIFAAKSALSTYRDRASQVNRRIRNAKVTLARWIGTAADSPLAGKPATDTVRLDAGALDTQLAHHPRIAVLNQLEAMAVADAKLAHANKQPDWSVEVMYQQRGSAYDNMISFGVSVPLQWDQKNRQDRELAAKLAMVEQVRAERDDMLRAHVAETRAMLNEWENGKERLARYTEELVPLAKERTLAALAAYRGGKAGLDDVLMARRNEIDVRLEALEREAETARQWAELNFLFPDSGLSHPATTQYKEFK</sequence>
<dbReference type="Proteomes" id="UP001352263">
    <property type="component" value="Unassembled WGS sequence"/>
</dbReference>
<dbReference type="Gene3D" id="1.20.1600.10">
    <property type="entry name" value="Outer membrane efflux proteins (OEP)"/>
    <property type="match status" value="1"/>
</dbReference>
<feature type="signal peptide" evidence="1">
    <location>
        <begin position="1"/>
        <end position="37"/>
    </location>
</feature>
<protein>
    <submittedName>
        <fullName evidence="2">TolC family protein</fullName>
    </submittedName>
</protein>
<feature type="chain" id="PRO_5047259739" evidence="1">
    <location>
        <begin position="38"/>
        <end position="444"/>
    </location>
</feature>
<evidence type="ECO:0000313" key="2">
    <source>
        <dbReference type="EMBL" id="MEC4722857.1"/>
    </source>
</evidence>
<gene>
    <name evidence="2" type="ORF">RY831_27230</name>
</gene>
<dbReference type="SUPFAM" id="SSF56954">
    <property type="entry name" value="Outer membrane efflux proteins (OEP)"/>
    <property type="match status" value="1"/>
</dbReference>
<dbReference type="InterPro" id="IPR010131">
    <property type="entry name" value="MdtP/NodT-like"/>
</dbReference>
<proteinExistence type="predicted"/>
<keyword evidence="1" id="KW-0732">Signal</keyword>
<evidence type="ECO:0000313" key="3">
    <source>
        <dbReference type="Proteomes" id="UP001352263"/>
    </source>
</evidence>